<sequence length="258" mass="29015">MFDRSYREKVGGRSFVIPIINGRKTYVSEPWMSEVLERLLALKSGAFIDVGVNLGQTLLKVAAIDPDRTYVGFEPNPACVDYAWKLIQKNGLKFTVVPAGITDRTTLLHLEMFREDDTDPSASIVPAFRSNVVASRSVMVVDPEQLPEGTLPEEVAVVKIDVEGGELFVLRGLLPLLRRARPFLVVEVLPPSAPDRVERQVELERHLAELDYRLFRIRRDDREQLQTIDPIETLGIQTDLLSCDYVFAPAELAASLRN</sequence>
<evidence type="ECO:0000259" key="1">
    <source>
        <dbReference type="Pfam" id="PF05050"/>
    </source>
</evidence>
<dbReference type="NCBIfam" id="TIGR01444">
    <property type="entry name" value="fkbM_fam"/>
    <property type="match status" value="1"/>
</dbReference>
<evidence type="ECO:0000313" key="3">
    <source>
        <dbReference type="Proteomes" id="UP001203058"/>
    </source>
</evidence>
<comment type="caution">
    <text evidence="2">The sequence shown here is derived from an EMBL/GenBank/DDBJ whole genome shotgun (WGS) entry which is preliminary data.</text>
</comment>
<dbReference type="Proteomes" id="UP001203058">
    <property type="component" value="Unassembled WGS sequence"/>
</dbReference>
<protein>
    <submittedName>
        <fullName evidence="2">FkbM family methyltransferase</fullName>
    </submittedName>
</protein>
<dbReference type="Pfam" id="PF05050">
    <property type="entry name" value="Methyltransf_21"/>
    <property type="match status" value="1"/>
</dbReference>
<evidence type="ECO:0000313" key="2">
    <source>
        <dbReference type="EMBL" id="MCH8614671.1"/>
    </source>
</evidence>
<keyword evidence="2" id="KW-0808">Transferase</keyword>
<name>A0ABS9VI68_9SPHN</name>
<feature type="domain" description="Methyltransferase FkbM" evidence="1">
    <location>
        <begin position="49"/>
        <end position="214"/>
    </location>
</feature>
<dbReference type="InterPro" id="IPR006342">
    <property type="entry name" value="FkbM_mtfrase"/>
</dbReference>
<proteinExistence type="predicted"/>
<dbReference type="SUPFAM" id="SSF53335">
    <property type="entry name" value="S-adenosyl-L-methionine-dependent methyltransferases"/>
    <property type="match status" value="1"/>
</dbReference>
<gene>
    <name evidence="2" type="ORF">LZ016_00930</name>
</gene>
<keyword evidence="3" id="KW-1185">Reference proteome</keyword>
<dbReference type="Gene3D" id="3.40.50.150">
    <property type="entry name" value="Vaccinia Virus protein VP39"/>
    <property type="match status" value="1"/>
</dbReference>
<organism evidence="2 3">
    <name type="scientific">Sphingomonas telluris</name>
    <dbReference type="NCBI Taxonomy" id="2907998"/>
    <lineage>
        <taxon>Bacteria</taxon>
        <taxon>Pseudomonadati</taxon>
        <taxon>Pseudomonadota</taxon>
        <taxon>Alphaproteobacteria</taxon>
        <taxon>Sphingomonadales</taxon>
        <taxon>Sphingomonadaceae</taxon>
        <taxon>Sphingomonas</taxon>
    </lineage>
</organism>
<dbReference type="GO" id="GO:0032259">
    <property type="term" value="P:methylation"/>
    <property type="evidence" value="ECO:0007669"/>
    <property type="project" value="UniProtKB-KW"/>
</dbReference>
<keyword evidence="2" id="KW-0489">Methyltransferase</keyword>
<dbReference type="InterPro" id="IPR029063">
    <property type="entry name" value="SAM-dependent_MTases_sf"/>
</dbReference>
<dbReference type="RefSeq" id="WP_241445154.1">
    <property type="nucleotide sequence ID" value="NZ_JAKZHW010000001.1"/>
</dbReference>
<reference evidence="2 3" key="1">
    <citation type="submission" date="2022-03" db="EMBL/GenBank/DDBJ databases">
        <authorList>
            <person name="Jo J.-H."/>
            <person name="Im W.-T."/>
        </authorList>
    </citation>
    <scope>NUCLEOTIDE SEQUENCE [LARGE SCALE GENOMIC DNA]</scope>
    <source>
        <strain evidence="2 3">SM33</strain>
    </source>
</reference>
<accession>A0ABS9VI68</accession>
<dbReference type="EMBL" id="JAKZHW010000001">
    <property type="protein sequence ID" value="MCH8614671.1"/>
    <property type="molecule type" value="Genomic_DNA"/>
</dbReference>
<dbReference type="GO" id="GO:0008168">
    <property type="term" value="F:methyltransferase activity"/>
    <property type="evidence" value="ECO:0007669"/>
    <property type="project" value="UniProtKB-KW"/>
</dbReference>